<feature type="region of interest" description="Disordered" evidence="1">
    <location>
        <begin position="239"/>
        <end position="280"/>
    </location>
</feature>
<dbReference type="PANTHER" id="PTHR23509">
    <property type="entry name" value="PA-PL1 PHOSPHOLIPASE FAMILY"/>
    <property type="match status" value="1"/>
</dbReference>
<feature type="region of interest" description="Disordered" evidence="1">
    <location>
        <begin position="145"/>
        <end position="167"/>
    </location>
</feature>
<dbReference type="InterPro" id="IPR058055">
    <property type="entry name" value="PA-PLA1"/>
</dbReference>
<dbReference type="AlphaFoldDB" id="A0A2G4SEU7"/>
<feature type="compositionally biased region" description="Basic and acidic residues" evidence="1">
    <location>
        <begin position="152"/>
        <end position="167"/>
    </location>
</feature>
<dbReference type="GO" id="GO:0004620">
    <property type="term" value="F:phospholipase activity"/>
    <property type="evidence" value="ECO:0007669"/>
    <property type="project" value="TreeGrafter"/>
</dbReference>
<dbReference type="Pfam" id="PF02862">
    <property type="entry name" value="DDHD"/>
    <property type="match status" value="1"/>
</dbReference>
<reference evidence="3 4" key="1">
    <citation type="journal article" date="2016" name="Proc. Natl. Acad. Sci. U.S.A.">
        <title>Lipid metabolic changes in an early divergent fungus govern the establishment of a mutualistic symbiosis with endobacteria.</title>
        <authorList>
            <person name="Lastovetsky O.A."/>
            <person name="Gaspar M.L."/>
            <person name="Mondo S.J."/>
            <person name="LaButti K.M."/>
            <person name="Sandor L."/>
            <person name="Grigoriev I.V."/>
            <person name="Henry S.A."/>
            <person name="Pawlowska T.E."/>
        </authorList>
    </citation>
    <scope>NUCLEOTIDE SEQUENCE [LARGE SCALE GENOMIC DNA]</scope>
    <source>
        <strain evidence="3 4">ATCC 52813</strain>
    </source>
</reference>
<sequence>MLQISDQTDTLTPPSLVAHWFHAIDSPIVDPIALRKAKRLGVTEQTRSPPKNWVPFSKRDNAALEKACRSDIQTVPVNEDHLFEVNITKREINPVYWEGPIFEVRRATWFVQIDGTWIPCEEKMAKQIEEGYLKHKPYKRLIIQPTEEETEDSAKRTDALDDTAPRKDSIEEYIEEKEYLLGPYLGQYVVYKDSAHAWLLYDTTGAKIAKNLLTKLTNNQILGGRQLIRGYREVMVETKKQNEEKEEADKKEQTIKSENEPKEDNLHTLPPNDHKKREEFDKENMIKQEAEDYENEESEGDLRAIDHLVFVIHGIGQKMSERLGQNFVHDVNLLRKTMKSTWPIALSGTKPLKRSNGIQVLPILWRNSIRLGAEAELGIERESDMGLSPEGFDDGCPTIDEITLDGVPNIRTLVSDVFLDIPLYFTNKYHDQMIHSVTKEINRVYKLFIERNPSFLKNKGQVSILGHSLGSLLAFDILSVQPFPANQKPDTDTVAILTEKKPAITLNFSVKNFFAVGSPLGMIMVLRGHKMVSRKALATNTVPHHPISPSNGASATVSFAYPAVDHVYNIFHRSDPVAYRLEPLVARQYGAKLKPASIPYIKGGLKSMLDAGFVVGNDLATKAGAMLESFKSGITSSLFMRGLGFNKQEKDVTELKQRSQSDPEIKASRAITTCEAKLKMLNPTGRIDFCLQEGLLENAYISALSVHMSYWQDIDVAGFLIREIYKEQRQMNLVHSKTAYV</sequence>
<dbReference type="GO" id="GO:0046872">
    <property type="term" value="F:metal ion binding"/>
    <property type="evidence" value="ECO:0007669"/>
    <property type="project" value="InterPro"/>
</dbReference>
<keyword evidence="4" id="KW-1185">Reference proteome</keyword>
<dbReference type="GeneID" id="35436098"/>
<dbReference type="PANTHER" id="PTHR23509:SF10">
    <property type="entry name" value="LD21067P"/>
    <property type="match status" value="1"/>
</dbReference>
<accession>A0A2G4SEU7</accession>
<evidence type="ECO:0000313" key="4">
    <source>
        <dbReference type="Proteomes" id="UP000242254"/>
    </source>
</evidence>
<dbReference type="PROSITE" id="PS51043">
    <property type="entry name" value="DDHD"/>
    <property type="match status" value="1"/>
</dbReference>
<dbReference type="STRING" id="1340429.A0A2G4SEU7"/>
<dbReference type="Pfam" id="PF23463">
    <property type="entry name" value="WWE_2"/>
    <property type="match status" value="1"/>
</dbReference>
<dbReference type="Proteomes" id="UP000242254">
    <property type="component" value="Unassembled WGS sequence"/>
</dbReference>
<dbReference type="SUPFAM" id="SSF53474">
    <property type="entry name" value="alpha/beta-Hydrolases"/>
    <property type="match status" value="1"/>
</dbReference>
<feature type="domain" description="DDHD" evidence="2">
    <location>
        <begin position="506"/>
        <end position="726"/>
    </location>
</feature>
<evidence type="ECO:0000259" key="2">
    <source>
        <dbReference type="PROSITE" id="PS51043"/>
    </source>
</evidence>
<name>A0A2G4SEU7_RHIZD</name>
<dbReference type="InterPro" id="IPR029058">
    <property type="entry name" value="AB_hydrolase_fold"/>
</dbReference>
<dbReference type="InterPro" id="IPR004177">
    <property type="entry name" value="DDHD_dom"/>
</dbReference>
<organism evidence="3 4">
    <name type="scientific">Rhizopus microsporus ATCC 52813</name>
    <dbReference type="NCBI Taxonomy" id="1340429"/>
    <lineage>
        <taxon>Eukaryota</taxon>
        <taxon>Fungi</taxon>
        <taxon>Fungi incertae sedis</taxon>
        <taxon>Mucoromycota</taxon>
        <taxon>Mucoromycotina</taxon>
        <taxon>Mucoromycetes</taxon>
        <taxon>Mucorales</taxon>
        <taxon>Mucorineae</taxon>
        <taxon>Rhizopodaceae</taxon>
        <taxon>Rhizopus</taxon>
    </lineage>
</organism>
<evidence type="ECO:0000256" key="1">
    <source>
        <dbReference type="SAM" id="MobiDB-lite"/>
    </source>
</evidence>
<dbReference type="RefSeq" id="XP_023461019.1">
    <property type="nucleotide sequence ID" value="XM_023605108.1"/>
</dbReference>
<protein>
    <submittedName>
        <fullName evidence="3">DDHD-domain-containing protein</fullName>
    </submittedName>
</protein>
<dbReference type="SMART" id="SM01127">
    <property type="entry name" value="DDHD"/>
    <property type="match status" value="1"/>
</dbReference>
<dbReference type="InterPro" id="IPR055555">
    <property type="entry name" value="PA-PLA1_DUF7131"/>
</dbReference>
<dbReference type="Pfam" id="PF23465">
    <property type="entry name" value="DUF7131"/>
    <property type="match status" value="1"/>
</dbReference>
<proteinExistence type="predicted"/>
<dbReference type="GO" id="GO:0005737">
    <property type="term" value="C:cytoplasm"/>
    <property type="evidence" value="ECO:0007669"/>
    <property type="project" value="TreeGrafter"/>
</dbReference>
<gene>
    <name evidence="3" type="ORF">RHIMIDRAFT_101081</name>
</gene>
<evidence type="ECO:0000313" key="3">
    <source>
        <dbReference type="EMBL" id="PHZ07311.1"/>
    </source>
</evidence>
<dbReference type="InterPro" id="IPR057826">
    <property type="entry name" value="WWE_C20G8.02"/>
</dbReference>
<dbReference type="EMBL" id="KZ303880">
    <property type="protein sequence ID" value="PHZ07311.1"/>
    <property type="molecule type" value="Genomic_DNA"/>
</dbReference>